<evidence type="ECO:0000256" key="10">
    <source>
        <dbReference type="ARBA" id="ARBA00022840"/>
    </source>
</evidence>
<dbReference type="FunFam" id="3.30.565.10:FF:000010">
    <property type="entry name" value="Sensor histidine kinase RcsC"/>
    <property type="match status" value="1"/>
</dbReference>
<evidence type="ECO:0000313" key="25">
    <source>
        <dbReference type="EMBL" id="TCJ11878.1"/>
    </source>
</evidence>
<dbReference type="SMART" id="SM00086">
    <property type="entry name" value="PAC"/>
    <property type="match status" value="8"/>
</dbReference>
<feature type="modified residue" description="4-aspartylphosphate" evidence="19">
    <location>
        <position position="1648"/>
    </location>
</feature>
<evidence type="ECO:0000256" key="7">
    <source>
        <dbReference type="ARBA" id="ARBA00022692"/>
    </source>
</evidence>
<keyword evidence="13" id="KW-0472">Membrane</keyword>
<feature type="domain" description="Histidine kinase" evidence="20">
    <location>
        <begin position="1215"/>
        <end position="1435"/>
    </location>
</feature>
<dbReference type="Pfam" id="PF08448">
    <property type="entry name" value="PAS_4"/>
    <property type="match status" value="2"/>
</dbReference>
<dbReference type="RefSeq" id="WP_131448557.1">
    <property type="nucleotide sequence ID" value="NZ_SJZB01000048.1"/>
</dbReference>
<dbReference type="PRINTS" id="PR00344">
    <property type="entry name" value="BCTRLSENSOR"/>
</dbReference>
<dbReference type="SMART" id="SM00388">
    <property type="entry name" value="HisKA"/>
    <property type="match status" value="1"/>
</dbReference>
<feature type="domain" description="PAC" evidence="23">
    <location>
        <begin position="621"/>
        <end position="671"/>
    </location>
</feature>
<feature type="domain" description="Response regulatory" evidence="21">
    <location>
        <begin position="1599"/>
        <end position="1715"/>
    </location>
</feature>
<evidence type="ECO:0000256" key="15">
    <source>
        <dbReference type="ARBA" id="ARBA00064003"/>
    </source>
</evidence>
<dbReference type="InterPro" id="IPR029016">
    <property type="entry name" value="GAF-like_dom_sf"/>
</dbReference>
<evidence type="ECO:0000259" key="21">
    <source>
        <dbReference type="PROSITE" id="PS50110"/>
    </source>
</evidence>
<keyword evidence="5 19" id="KW-0597">Phosphoprotein</keyword>
<evidence type="ECO:0000256" key="2">
    <source>
        <dbReference type="ARBA" id="ARBA00004651"/>
    </source>
</evidence>
<dbReference type="SUPFAM" id="SSF47226">
    <property type="entry name" value="Histidine-containing phosphotransfer domain, HPT domain"/>
    <property type="match status" value="1"/>
</dbReference>
<dbReference type="CDD" id="cd00130">
    <property type="entry name" value="PAS"/>
    <property type="match status" value="8"/>
</dbReference>
<dbReference type="Gene3D" id="1.20.120.160">
    <property type="entry name" value="HPT domain"/>
    <property type="match status" value="1"/>
</dbReference>
<sequence length="1937" mass="212572">MANRPDAAPAADGQLRELLESVGIDVWEYDHAGDRLTLRAGGPADPDLTLPEHLADWLARVHPDDRAGVASALAGTGGDATVDIEYRFAKADGSWRWLHTRGRVVARDAAGQPLRSLGANTDVSVRKQEEGLFRLQQAFNTVLAQNDDRDRLVEAVLDTVLGLDELDAVGLYWQRPEGGYALAASRGFSENFLAHSSEYGPDSLGAHAIPADRLTWSCTDACECCTDPELIRQPHLRDEGLRALAALPVSPGGQPMASLYVASRHVDRLSVPVVRFLEGLAVQFGQALERLLVSEEAAQERCNLDGFFETIDDYVFVLDLGGHILHANPALRDRLGYGDGLIGRHVLTLHPERAHERAMQILAAGLAGDGATGGTLPLLAPDGREITVDTRIVRGTWNGRPALLGVSRDVTVLERTKAQLEQERGFLKTLVQTIPDLVWLKDPDGVYLACNPRFEALYGHAEAEIVGRNDDDFIDAGQAEMFRANDRAAVAAGGPRRNEEWLTFADSGYRGLFDTTKTPMYDSQGRLIGVLGIAHDITAVRAAEAAMREAVERRRQLMDISRDGIAIFNEEHQVVEANQRFTEMLGYPLEEILQLHTWDFEAELSEAEVRAAFSDVPAVNATFETRHMRKDGSIYDAEVSARGACIGGENVIITVSRDISDRKASEQALRESEEKFSSIFNQAGDGMALIDAESLRFIEFNEVACRLLGYGREEFAQLDLVDLQGKLSRAEVQEAVALVIEQGGGSFEITHRSRDGSVRDIWASNEVVRLGGRNCVVAVWHDITERKQAERALRDSDRFLRESQAIARMGGWKGNPADDSLVWTEEIPYLLGLPAGSVPTGFEAWLEYFLAEERARVRAAWWRALNDGTPFTLECRLRDAAGTPFWGELRCSGRVSDPGGQVHLTGTLQDISERKQAEEQLRASEQALRQAQRVARVGSWQLDLANDRLTWSEETYRLFGVAPGTPLGLANFTERVHPDDRERMVAAWTAALAGTPYDIEHRILVGDETRWVHERAEIFPDADGNPARAAGTVQDISDKVLARQQLTASEERYRILADYSPDWQYWVDPEGHFVYVSPGCEAVCGYPPQALMADAELMASLVHEDDREVWSRHRQVIGTARQGAPHARMEFRIRARDGAIHWIEHVCQPAITQGGQFRGRRGVNRDITARKEAELELERHRQHLEEVVADRTAELAAAKLVAENANRTKSSFLANMSHEIRTPMNAIIGLAHLLRRSRVDDHQAAQLDKIADSAQHLLGIINEILDISKIEAGKLLIEITDFELEKVVAHVVNLVGDKAAAKGLELITDLDSLPVMLRGDPLRLGQVLLNFASNAIKFTEHGSVRIVCRQVAESGDTLRVRFEVIDTGIGITPEQRERLFQPFEQADSSTTRRFGGTGLGLVISKRLTELMDGEIGVDSQAGAGSRFWLEVPLARSHAKPPRPIVRAGLKGRRALVVDDLDAAREVTGATLVRLGLEVASVGAGEQALAAVQEAEAAGRPFAVVIMDWYMPGMDGLETAQRLKQLPLQAPPVRVLLTAYGHRVSRRDLEQAGIDAFLSKPVTPSDMYDVLTELFSGRQRKPEHLHPPSSGALSSRRGARLLLVEDNAINRDVALALLRDVGLDADEAENGRIAVDLARLNHYDLILMDVQMPIMDGIEASRTILAMPSYADVPILAMTANAFEEDRQACLDAGMRDHVAKPVDPDVLYSALVKWLPDLSGGSRPAARVEGDLHAILTTLPGLDPEAGLKRLRGNLDKYVELLSRFVESHEHDMTDLLQRCQAGDRDGGRLIAHTLKGAAGTLGLNEVRDLATDLDMAFRNGADDVAVTDLAGRLAAAQARFAGALRGLPVRGAVAAATAVDWPAAAAAVARLRLLLVGDDIGAQDAFRAALPMLETTLPKVVPTLRRQIEAFDFAQAVALLDEAVAGCPRLAEHDRP</sequence>
<evidence type="ECO:0000259" key="20">
    <source>
        <dbReference type="PROSITE" id="PS50109"/>
    </source>
</evidence>
<dbReference type="Gene3D" id="1.10.287.130">
    <property type="match status" value="1"/>
</dbReference>
<reference evidence="25 26" key="1">
    <citation type="submission" date="2019-03" db="EMBL/GenBank/DDBJ databases">
        <title>Genome sequence of Thiobacillaceae bacterium LSR1, a sulfur-oxidizing bacterium isolated from freshwater sediment.</title>
        <authorList>
            <person name="Li S."/>
        </authorList>
    </citation>
    <scope>NUCLEOTIDE SEQUENCE [LARGE SCALE GENOMIC DNA]</scope>
    <source>
        <strain evidence="25 26">LSR1</strain>
    </source>
</reference>
<comment type="subunit">
    <text evidence="15">At low DSF concentrations, interacts with RpfF.</text>
</comment>
<dbReference type="InterPro" id="IPR013655">
    <property type="entry name" value="PAS_fold_3"/>
</dbReference>
<accession>A0A4R1B6I3</accession>
<evidence type="ECO:0000256" key="6">
    <source>
        <dbReference type="ARBA" id="ARBA00022679"/>
    </source>
</evidence>
<evidence type="ECO:0000256" key="3">
    <source>
        <dbReference type="ARBA" id="ARBA00012438"/>
    </source>
</evidence>
<evidence type="ECO:0000259" key="23">
    <source>
        <dbReference type="PROSITE" id="PS50113"/>
    </source>
</evidence>
<dbReference type="SUPFAM" id="SSF47384">
    <property type="entry name" value="Homodimeric domain of signal transducing histidine kinase"/>
    <property type="match status" value="1"/>
</dbReference>
<dbReference type="InterPro" id="IPR005467">
    <property type="entry name" value="His_kinase_dom"/>
</dbReference>
<dbReference type="Pfam" id="PF00072">
    <property type="entry name" value="Response_reg"/>
    <property type="match status" value="2"/>
</dbReference>
<dbReference type="CDD" id="cd00082">
    <property type="entry name" value="HisKA"/>
    <property type="match status" value="1"/>
</dbReference>
<evidence type="ECO:0000256" key="5">
    <source>
        <dbReference type="ARBA" id="ARBA00022553"/>
    </source>
</evidence>
<comment type="function">
    <text evidence="14">Member of the two-component regulatory system BvgS/BvgA. Phosphorylates BvgA via a four-step phosphorelay in response to environmental signals.</text>
</comment>
<dbReference type="InterPro" id="IPR003594">
    <property type="entry name" value="HATPase_dom"/>
</dbReference>
<dbReference type="InterPro" id="IPR036641">
    <property type="entry name" value="HPT_dom_sf"/>
</dbReference>
<dbReference type="Gene3D" id="3.40.50.2300">
    <property type="match status" value="2"/>
</dbReference>
<comment type="caution">
    <text evidence="25">The sequence shown here is derived from an EMBL/GenBank/DDBJ whole genome shotgun (WGS) entry which is preliminary data.</text>
</comment>
<dbReference type="InterPro" id="IPR001610">
    <property type="entry name" value="PAC"/>
</dbReference>
<dbReference type="PROSITE" id="PS50113">
    <property type="entry name" value="PAC"/>
    <property type="match status" value="6"/>
</dbReference>
<evidence type="ECO:0000259" key="22">
    <source>
        <dbReference type="PROSITE" id="PS50112"/>
    </source>
</evidence>
<evidence type="ECO:0000256" key="11">
    <source>
        <dbReference type="ARBA" id="ARBA00022989"/>
    </source>
</evidence>
<dbReference type="SMART" id="SM00091">
    <property type="entry name" value="PAS"/>
    <property type="match status" value="6"/>
</dbReference>
<dbReference type="CDD" id="cd16922">
    <property type="entry name" value="HATPase_EvgS-ArcB-TorS-like"/>
    <property type="match status" value="1"/>
</dbReference>
<organism evidence="25 26">
    <name type="scientific">Parasulfuritortus cantonensis</name>
    <dbReference type="NCBI Taxonomy" id="2528202"/>
    <lineage>
        <taxon>Bacteria</taxon>
        <taxon>Pseudomonadati</taxon>
        <taxon>Pseudomonadota</taxon>
        <taxon>Betaproteobacteria</taxon>
        <taxon>Nitrosomonadales</taxon>
        <taxon>Thiobacillaceae</taxon>
        <taxon>Parasulfuritortus</taxon>
    </lineage>
</organism>
<dbReference type="SUPFAM" id="SSF55874">
    <property type="entry name" value="ATPase domain of HSP90 chaperone/DNA topoisomerase II/histidine kinase"/>
    <property type="match status" value="1"/>
</dbReference>
<keyword evidence="6" id="KW-0808">Transferase</keyword>
<evidence type="ECO:0000259" key="24">
    <source>
        <dbReference type="PROSITE" id="PS50894"/>
    </source>
</evidence>
<dbReference type="EC" id="2.7.13.3" evidence="3"/>
<dbReference type="InterPro" id="IPR011006">
    <property type="entry name" value="CheY-like_superfamily"/>
</dbReference>
<dbReference type="InterPro" id="IPR013656">
    <property type="entry name" value="PAS_4"/>
</dbReference>
<feature type="domain" description="PAS" evidence="22">
    <location>
        <begin position="300"/>
        <end position="337"/>
    </location>
</feature>
<dbReference type="InterPro" id="IPR008207">
    <property type="entry name" value="Sig_transdc_His_kin_Hpt_dom"/>
</dbReference>
<evidence type="ECO:0000256" key="18">
    <source>
        <dbReference type="PROSITE-ProRule" id="PRU00110"/>
    </source>
</evidence>
<feature type="domain" description="PAC" evidence="23">
    <location>
        <begin position="497"/>
        <end position="549"/>
    </location>
</feature>
<feature type="domain" description="PAC" evidence="23">
    <location>
        <begin position="1127"/>
        <end position="1179"/>
    </location>
</feature>
<dbReference type="PROSITE" id="PS50112">
    <property type="entry name" value="PAS"/>
    <property type="match status" value="6"/>
</dbReference>
<dbReference type="Pfam" id="PF01627">
    <property type="entry name" value="Hpt"/>
    <property type="match status" value="1"/>
</dbReference>
<feature type="domain" description="PAS" evidence="22">
    <location>
        <begin position="1049"/>
        <end position="1108"/>
    </location>
</feature>
<dbReference type="SMART" id="SM00448">
    <property type="entry name" value="REC"/>
    <property type="match status" value="2"/>
</dbReference>
<evidence type="ECO:0000256" key="13">
    <source>
        <dbReference type="ARBA" id="ARBA00023136"/>
    </source>
</evidence>
<dbReference type="Proteomes" id="UP000295443">
    <property type="component" value="Unassembled WGS sequence"/>
</dbReference>
<dbReference type="PANTHER" id="PTHR45339">
    <property type="entry name" value="HYBRID SIGNAL TRANSDUCTION HISTIDINE KINASE J"/>
    <property type="match status" value="1"/>
</dbReference>
<feature type="domain" description="PAS" evidence="22">
    <location>
        <begin position="550"/>
        <end position="593"/>
    </location>
</feature>
<dbReference type="SUPFAM" id="SSF55785">
    <property type="entry name" value="PYP-like sensor domain (PAS domain)"/>
    <property type="match status" value="8"/>
</dbReference>
<dbReference type="Gene3D" id="2.10.70.100">
    <property type="match status" value="1"/>
</dbReference>
<dbReference type="GO" id="GO:0000155">
    <property type="term" value="F:phosphorelay sensor kinase activity"/>
    <property type="evidence" value="ECO:0007669"/>
    <property type="project" value="InterPro"/>
</dbReference>
<evidence type="ECO:0000256" key="4">
    <source>
        <dbReference type="ARBA" id="ARBA00022475"/>
    </source>
</evidence>
<dbReference type="SMART" id="SM00065">
    <property type="entry name" value="GAF"/>
    <property type="match status" value="1"/>
</dbReference>
<keyword evidence="8" id="KW-0547">Nucleotide-binding</keyword>
<keyword evidence="9" id="KW-0418">Kinase</keyword>
<dbReference type="PROSITE" id="PS50894">
    <property type="entry name" value="HPT"/>
    <property type="match status" value="1"/>
</dbReference>
<dbReference type="PROSITE" id="PS50109">
    <property type="entry name" value="HIS_KIN"/>
    <property type="match status" value="1"/>
</dbReference>
<keyword evidence="7" id="KW-0812">Transmembrane</keyword>
<dbReference type="GO" id="GO:0005886">
    <property type="term" value="C:plasma membrane"/>
    <property type="evidence" value="ECO:0007669"/>
    <property type="project" value="UniProtKB-SubCell"/>
</dbReference>
<dbReference type="InterPro" id="IPR000014">
    <property type="entry name" value="PAS"/>
</dbReference>
<dbReference type="Gene3D" id="3.30.450.20">
    <property type="entry name" value="PAS domain"/>
    <property type="match status" value="8"/>
</dbReference>
<dbReference type="EMBL" id="SJZB01000048">
    <property type="protein sequence ID" value="TCJ11878.1"/>
    <property type="molecule type" value="Genomic_DNA"/>
</dbReference>
<feature type="modified residue" description="4-aspartylphosphate" evidence="19">
    <location>
        <position position="1507"/>
    </location>
</feature>
<dbReference type="InterPro" id="IPR000700">
    <property type="entry name" value="PAS-assoc_C"/>
</dbReference>
<comment type="catalytic activity">
    <reaction evidence="1">
        <text>ATP + protein L-histidine = ADP + protein N-phospho-L-histidine.</text>
        <dbReference type="EC" id="2.7.13.3"/>
    </reaction>
</comment>
<dbReference type="InterPro" id="IPR004358">
    <property type="entry name" value="Sig_transdc_His_kin-like_C"/>
</dbReference>
<comment type="subcellular location">
    <subcellularLocation>
        <location evidence="2">Cell membrane</location>
        <topology evidence="2">Multi-pass membrane protein</topology>
    </subcellularLocation>
</comment>
<dbReference type="Pfam" id="PF02518">
    <property type="entry name" value="HATPase_c"/>
    <property type="match status" value="1"/>
</dbReference>
<protein>
    <recommendedName>
        <fullName evidence="16">Sensory/regulatory protein RpfC</fullName>
        <ecNumber evidence="3">2.7.13.3</ecNumber>
    </recommendedName>
    <alternativeName>
        <fullName evidence="17">Virulence sensor protein BvgS</fullName>
    </alternativeName>
</protein>
<dbReference type="SUPFAM" id="SSF52172">
    <property type="entry name" value="CheY-like"/>
    <property type="match status" value="2"/>
</dbReference>
<dbReference type="FunFam" id="1.10.287.130:FF:000002">
    <property type="entry name" value="Two-component osmosensing histidine kinase"/>
    <property type="match status" value="1"/>
</dbReference>
<dbReference type="InterPro" id="IPR035965">
    <property type="entry name" value="PAS-like_dom_sf"/>
</dbReference>
<feature type="domain" description="PAC" evidence="23">
    <location>
        <begin position="871"/>
        <end position="923"/>
    </location>
</feature>
<keyword evidence="26" id="KW-1185">Reference proteome</keyword>
<evidence type="ECO:0000313" key="26">
    <source>
        <dbReference type="Proteomes" id="UP000295443"/>
    </source>
</evidence>
<dbReference type="Pfam" id="PF13185">
    <property type="entry name" value="GAF_2"/>
    <property type="match status" value="1"/>
</dbReference>
<evidence type="ECO:0000256" key="8">
    <source>
        <dbReference type="ARBA" id="ARBA00022741"/>
    </source>
</evidence>
<dbReference type="Gene3D" id="3.30.565.10">
    <property type="entry name" value="Histidine kinase-like ATPase, C-terminal domain"/>
    <property type="match status" value="1"/>
</dbReference>
<evidence type="ECO:0000256" key="9">
    <source>
        <dbReference type="ARBA" id="ARBA00022777"/>
    </source>
</evidence>
<dbReference type="InterPro" id="IPR003018">
    <property type="entry name" value="GAF"/>
</dbReference>
<evidence type="ECO:0000256" key="19">
    <source>
        <dbReference type="PROSITE-ProRule" id="PRU00169"/>
    </source>
</evidence>
<proteinExistence type="predicted"/>
<dbReference type="InterPro" id="IPR036890">
    <property type="entry name" value="HATPase_C_sf"/>
</dbReference>
<evidence type="ECO:0000256" key="16">
    <source>
        <dbReference type="ARBA" id="ARBA00068150"/>
    </source>
</evidence>
<feature type="domain" description="PAS" evidence="22">
    <location>
        <begin position="423"/>
        <end position="493"/>
    </location>
</feature>
<dbReference type="OrthoDB" id="8552871at2"/>
<dbReference type="NCBIfam" id="TIGR00229">
    <property type="entry name" value="sensory_box"/>
    <property type="match status" value="7"/>
</dbReference>
<feature type="domain" description="PAC" evidence="23">
    <location>
        <begin position="82"/>
        <end position="135"/>
    </location>
</feature>
<dbReference type="Pfam" id="PF08447">
    <property type="entry name" value="PAS_3"/>
    <property type="match status" value="4"/>
</dbReference>
<name>A0A4R1B6I3_9PROT</name>
<keyword evidence="12" id="KW-0902">Two-component regulatory system</keyword>
<dbReference type="InterPro" id="IPR003661">
    <property type="entry name" value="HisK_dim/P_dom"/>
</dbReference>
<dbReference type="InterPro" id="IPR001789">
    <property type="entry name" value="Sig_transdc_resp-reg_receiver"/>
</dbReference>
<dbReference type="Gene3D" id="3.30.450.40">
    <property type="match status" value="1"/>
</dbReference>
<dbReference type="PANTHER" id="PTHR45339:SF1">
    <property type="entry name" value="HYBRID SIGNAL TRANSDUCTION HISTIDINE KINASE J"/>
    <property type="match status" value="1"/>
</dbReference>
<keyword evidence="4" id="KW-1003">Cell membrane</keyword>
<dbReference type="GO" id="GO:0005524">
    <property type="term" value="F:ATP binding"/>
    <property type="evidence" value="ECO:0007669"/>
    <property type="project" value="UniProtKB-KW"/>
</dbReference>
<dbReference type="CDD" id="cd00088">
    <property type="entry name" value="HPT"/>
    <property type="match status" value="1"/>
</dbReference>
<feature type="domain" description="PAS" evidence="22">
    <location>
        <begin position="672"/>
        <end position="743"/>
    </location>
</feature>
<dbReference type="InterPro" id="IPR036097">
    <property type="entry name" value="HisK_dim/P_sf"/>
</dbReference>
<dbReference type="SUPFAM" id="SSF55781">
    <property type="entry name" value="GAF domain-like"/>
    <property type="match status" value="1"/>
</dbReference>
<evidence type="ECO:0000256" key="17">
    <source>
        <dbReference type="ARBA" id="ARBA00070152"/>
    </source>
</evidence>
<feature type="modified residue" description="Phosphohistidine" evidence="18">
    <location>
        <position position="1793"/>
    </location>
</feature>
<keyword evidence="10" id="KW-0067">ATP-binding</keyword>
<feature type="domain" description="PAS" evidence="22">
    <location>
        <begin position="924"/>
        <end position="995"/>
    </location>
</feature>
<dbReference type="Pfam" id="PF13426">
    <property type="entry name" value="PAS_9"/>
    <property type="match status" value="2"/>
</dbReference>
<dbReference type="Pfam" id="PF00512">
    <property type="entry name" value="HisKA"/>
    <property type="match status" value="1"/>
</dbReference>
<evidence type="ECO:0000256" key="12">
    <source>
        <dbReference type="ARBA" id="ARBA00023012"/>
    </source>
</evidence>
<dbReference type="CDD" id="cd17546">
    <property type="entry name" value="REC_hyHK_CKI1_RcsC-like"/>
    <property type="match status" value="2"/>
</dbReference>
<feature type="domain" description="HPt" evidence="24">
    <location>
        <begin position="1754"/>
        <end position="1848"/>
    </location>
</feature>
<evidence type="ECO:0000256" key="14">
    <source>
        <dbReference type="ARBA" id="ARBA00058004"/>
    </source>
</evidence>
<dbReference type="SMART" id="SM00387">
    <property type="entry name" value="HATPase_c"/>
    <property type="match status" value="1"/>
</dbReference>
<evidence type="ECO:0000256" key="1">
    <source>
        <dbReference type="ARBA" id="ARBA00000085"/>
    </source>
</evidence>
<feature type="domain" description="Response regulatory" evidence="21">
    <location>
        <begin position="1453"/>
        <end position="1574"/>
    </location>
</feature>
<keyword evidence="11" id="KW-1133">Transmembrane helix</keyword>
<feature type="domain" description="PAC" evidence="23">
    <location>
        <begin position="745"/>
        <end position="795"/>
    </location>
</feature>
<dbReference type="PROSITE" id="PS50110">
    <property type="entry name" value="RESPONSE_REGULATORY"/>
    <property type="match status" value="2"/>
</dbReference>
<gene>
    <name evidence="25" type="ORF">EZJ19_13795</name>
</gene>